<dbReference type="RefSeq" id="WP_101817276.1">
    <property type="nucleotide sequence ID" value="NZ_PJZF01000014.1"/>
</dbReference>
<evidence type="ECO:0000256" key="1">
    <source>
        <dbReference type="ARBA" id="ARBA00004418"/>
    </source>
</evidence>
<name>A0A2N5E1K8_9GAMM</name>
<comment type="similarity">
    <text evidence="2">Belongs to the bacterial solute-binding protein 1 family.</text>
</comment>
<dbReference type="PROSITE" id="PS51257">
    <property type="entry name" value="PROKAR_LIPOPROTEIN"/>
    <property type="match status" value="1"/>
</dbReference>
<sequence length="422" mass="47204">MLSKLLMPVIFTGAALFLSGCGPEEKQTSTLKMWVAPNITQETFWGAVIRDWNAIPGNPKIEFTAIPVAGSSEEAIMNALASGTEPDISTNIFIGFATQLAGLGQLTDFSTLEGYDALVNARKMKPFIDAWEINGENNVIPIYVSPIVYWWRGDLLEKLGVDRVPVTYQEVYSLSEKNVAAGGRYSMQVTAGKNWWDRWFDFVPLYYAASGNKPYLKNDRAEFNNPAGLEVLTFIQKMFLNKWSSYDFTAADDPLVTSDVIGAVRGPWDITRYREQYPDILKTIRIGPMLTAAGSAAPATMADSKGLVLFNSSDKKEEAWKFIQWVYSNPKYDVKWLELTNMPPAREDLLTNPLFSGYLNNNPLAKEIISYVNRATPPAATTRTIDVQRSMTQMIERTIFENRSPAQALQTSADDINYTLGK</sequence>
<evidence type="ECO:0000256" key="2">
    <source>
        <dbReference type="ARBA" id="ARBA00008520"/>
    </source>
</evidence>
<evidence type="ECO:0000313" key="3">
    <source>
        <dbReference type="EMBL" id="PLR34321.1"/>
    </source>
</evidence>
<dbReference type="InterPro" id="IPR050490">
    <property type="entry name" value="Bact_solute-bd_prot1"/>
</dbReference>
<accession>A0A2N5E1K8</accession>
<dbReference type="Pfam" id="PF01547">
    <property type="entry name" value="SBP_bac_1"/>
    <property type="match status" value="1"/>
</dbReference>
<dbReference type="PANTHER" id="PTHR43649:SF13">
    <property type="entry name" value="CARBOHYDRATE ABC TRANSPORTER SUBSTRATE-BINDING PROTEIN"/>
    <property type="match status" value="1"/>
</dbReference>
<dbReference type="PANTHER" id="PTHR43649">
    <property type="entry name" value="ARABINOSE-BINDING PROTEIN-RELATED"/>
    <property type="match status" value="1"/>
</dbReference>
<dbReference type="OrthoDB" id="9804061at2"/>
<dbReference type="GO" id="GO:0042597">
    <property type="term" value="C:periplasmic space"/>
    <property type="evidence" value="ECO:0007669"/>
    <property type="project" value="UniProtKB-SubCell"/>
</dbReference>
<dbReference type="GO" id="GO:0030313">
    <property type="term" value="C:cell envelope"/>
    <property type="evidence" value="ECO:0007669"/>
    <property type="project" value="UniProtKB-ARBA"/>
</dbReference>
<organism evidence="3 4">
    <name type="scientific">Chimaeribacter californicus</name>
    <dbReference type="NCBI Taxonomy" id="2060067"/>
    <lineage>
        <taxon>Bacteria</taxon>
        <taxon>Pseudomonadati</taxon>
        <taxon>Pseudomonadota</taxon>
        <taxon>Gammaproteobacteria</taxon>
        <taxon>Enterobacterales</taxon>
        <taxon>Yersiniaceae</taxon>
        <taxon>Chimaeribacter</taxon>
    </lineage>
</organism>
<evidence type="ECO:0000313" key="4">
    <source>
        <dbReference type="Proteomes" id="UP000234240"/>
    </source>
</evidence>
<keyword evidence="4" id="KW-1185">Reference proteome</keyword>
<gene>
    <name evidence="3" type="ORF">CYR55_15490</name>
</gene>
<proteinExistence type="inferred from homology"/>
<reference evidence="3 4" key="1">
    <citation type="submission" date="2017-12" db="EMBL/GenBank/DDBJ databases">
        <title>Characterization of six clinical isolates of Enterochimera gen. nov., a novel genus of the Yersiniaciae family and the three species Enterochimera arupensis sp. nov., Enterochimera coloradensis sp. nov, and Enterochimera californica sp. nov.</title>
        <authorList>
            <person name="Rossi A."/>
            <person name="Fisher M."/>
        </authorList>
    </citation>
    <scope>NUCLEOTIDE SEQUENCE [LARGE SCALE GENOMIC DNA]</scope>
    <source>
        <strain evidence="4">2015-Iso6</strain>
    </source>
</reference>
<dbReference type="Proteomes" id="UP000234240">
    <property type="component" value="Unassembled WGS sequence"/>
</dbReference>
<dbReference type="Gene3D" id="3.40.190.10">
    <property type="entry name" value="Periplasmic binding protein-like II"/>
    <property type="match status" value="2"/>
</dbReference>
<comment type="subcellular location">
    <subcellularLocation>
        <location evidence="1">Periplasm</location>
    </subcellularLocation>
</comment>
<dbReference type="AlphaFoldDB" id="A0A2N5E1K8"/>
<dbReference type="EMBL" id="PJZF01000014">
    <property type="protein sequence ID" value="PLR34321.1"/>
    <property type="molecule type" value="Genomic_DNA"/>
</dbReference>
<protein>
    <submittedName>
        <fullName evidence="3">Sugar ABC transporter substrate-binding protein</fullName>
    </submittedName>
</protein>
<dbReference type="InterPro" id="IPR006059">
    <property type="entry name" value="SBP"/>
</dbReference>
<dbReference type="SUPFAM" id="SSF53850">
    <property type="entry name" value="Periplasmic binding protein-like II"/>
    <property type="match status" value="1"/>
</dbReference>
<comment type="caution">
    <text evidence="3">The sequence shown here is derived from an EMBL/GenBank/DDBJ whole genome shotgun (WGS) entry which is preliminary data.</text>
</comment>